<feature type="compositionally biased region" description="Polar residues" evidence="2">
    <location>
        <begin position="60"/>
        <end position="69"/>
    </location>
</feature>
<dbReference type="InterPro" id="IPR013087">
    <property type="entry name" value="Znf_C2H2_type"/>
</dbReference>
<evidence type="ECO:0000313" key="4">
    <source>
        <dbReference type="EMBL" id="RPA80317.1"/>
    </source>
</evidence>
<evidence type="ECO:0000256" key="1">
    <source>
        <dbReference type="PROSITE-ProRule" id="PRU00042"/>
    </source>
</evidence>
<evidence type="ECO:0000256" key="2">
    <source>
        <dbReference type="SAM" id="MobiDB-lite"/>
    </source>
</evidence>
<keyword evidence="1" id="KW-0863">Zinc-finger</keyword>
<evidence type="ECO:0000313" key="5">
    <source>
        <dbReference type="Proteomes" id="UP000275078"/>
    </source>
</evidence>
<dbReference type="GO" id="GO:0008270">
    <property type="term" value="F:zinc ion binding"/>
    <property type="evidence" value="ECO:0007669"/>
    <property type="project" value="UniProtKB-KW"/>
</dbReference>
<proteinExistence type="predicted"/>
<gene>
    <name evidence="4" type="ORF">BJ508DRAFT_327422</name>
</gene>
<feature type="compositionally biased region" description="Polar residues" evidence="2">
    <location>
        <begin position="1"/>
        <end position="10"/>
    </location>
</feature>
<dbReference type="AlphaFoldDB" id="A0A3N4I4C4"/>
<feature type="region of interest" description="Disordered" evidence="2">
    <location>
        <begin position="1"/>
        <end position="85"/>
    </location>
</feature>
<feature type="domain" description="C2H2-type" evidence="3">
    <location>
        <begin position="117"/>
        <end position="144"/>
    </location>
</feature>
<keyword evidence="1" id="KW-0479">Metal-binding</keyword>
<feature type="compositionally biased region" description="Polar residues" evidence="2">
    <location>
        <begin position="26"/>
        <end position="50"/>
    </location>
</feature>
<dbReference type="PROSITE" id="PS00028">
    <property type="entry name" value="ZINC_FINGER_C2H2_1"/>
    <property type="match status" value="1"/>
</dbReference>
<dbReference type="PROSITE" id="PS50157">
    <property type="entry name" value="ZINC_FINGER_C2H2_2"/>
    <property type="match status" value="1"/>
</dbReference>
<dbReference type="OrthoDB" id="3437960at2759"/>
<name>A0A3N4I4C4_ASCIM</name>
<dbReference type="Proteomes" id="UP000275078">
    <property type="component" value="Unassembled WGS sequence"/>
</dbReference>
<sequence>MPLSNDSQPPNEKPKSNVFSRLYKSSKANPQTPPDSSKAQSPKAGTSTPKRSLHTPAPDTPSQSRSPSRMSARRDPIPQSTAKEQKCFRCNATLKSDALFRQHLLDNKCRPADPRVHTCCMCGRAYGEAKKLEAHVQARGHNVE</sequence>
<evidence type="ECO:0000259" key="3">
    <source>
        <dbReference type="PROSITE" id="PS50157"/>
    </source>
</evidence>
<protein>
    <recommendedName>
        <fullName evidence="3">C2H2-type domain-containing protein</fullName>
    </recommendedName>
</protein>
<accession>A0A3N4I4C4</accession>
<keyword evidence="1" id="KW-0862">Zinc</keyword>
<reference evidence="4 5" key="1">
    <citation type="journal article" date="2018" name="Nat. Ecol. Evol.">
        <title>Pezizomycetes genomes reveal the molecular basis of ectomycorrhizal truffle lifestyle.</title>
        <authorList>
            <person name="Murat C."/>
            <person name="Payen T."/>
            <person name="Noel B."/>
            <person name="Kuo A."/>
            <person name="Morin E."/>
            <person name="Chen J."/>
            <person name="Kohler A."/>
            <person name="Krizsan K."/>
            <person name="Balestrini R."/>
            <person name="Da Silva C."/>
            <person name="Montanini B."/>
            <person name="Hainaut M."/>
            <person name="Levati E."/>
            <person name="Barry K.W."/>
            <person name="Belfiori B."/>
            <person name="Cichocki N."/>
            <person name="Clum A."/>
            <person name="Dockter R.B."/>
            <person name="Fauchery L."/>
            <person name="Guy J."/>
            <person name="Iotti M."/>
            <person name="Le Tacon F."/>
            <person name="Lindquist E.A."/>
            <person name="Lipzen A."/>
            <person name="Malagnac F."/>
            <person name="Mello A."/>
            <person name="Molinier V."/>
            <person name="Miyauchi S."/>
            <person name="Poulain J."/>
            <person name="Riccioni C."/>
            <person name="Rubini A."/>
            <person name="Sitrit Y."/>
            <person name="Splivallo R."/>
            <person name="Traeger S."/>
            <person name="Wang M."/>
            <person name="Zifcakova L."/>
            <person name="Wipf D."/>
            <person name="Zambonelli A."/>
            <person name="Paolocci F."/>
            <person name="Nowrousian M."/>
            <person name="Ottonello S."/>
            <person name="Baldrian P."/>
            <person name="Spatafora J.W."/>
            <person name="Henrissat B."/>
            <person name="Nagy L.G."/>
            <person name="Aury J.M."/>
            <person name="Wincker P."/>
            <person name="Grigoriev I.V."/>
            <person name="Bonfante P."/>
            <person name="Martin F.M."/>
        </authorList>
    </citation>
    <scope>NUCLEOTIDE SEQUENCE [LARGE SCALE GENOMIC DNA]</scope>
    <source>
        <strain evidence="4 5">RN42</strain>
    </source>
</reference>
<dbReference type="EMBL" id="ML119689">
    <property type="protein sequence ID" value="RPA80317.1"/>
    <property type="molecule type" value="Genomic_DNA"/>
</dbReference>
<organism evidence="4 5">
    <name type="scientific">Ascobolus immersus RN42</name>
    <dbReference type="NCBI Taxonomy" id="1160509"/>
    <lineage>
        <taxon>Eukaryota</taxon>
        <taxon>Fungi</taxon>
        <taxon>Dikarya</taxon>
        <taxon>Ascomycota</taxon>
        <taxon>Pezizomycotina</taxon>
        <taxon>Pezizomycetes</taxon>
        <taxon>Pezizales</taxon>
        <taxon>Ascobolaceae</taxon>
        <taxon>Ascobolus</taxon>
    </lineage>
</organism>
<keyword evidence="5" id="KW-1185">Reference proteome</keyword>